<protein>
    <recommendedName>
        <fullName evidence="4">DUF2214 domain-containing protein</fullName>
    </recommendedName>
</protein>
<sequence>MSSLFAFLHFIAAFALVGALTAQLVLLSQEISPPVVRRLRVADAVYGAAATLVAAAGLLRVFYFEKGAAYYFFNAAFLAKLALFLLVGLLSIYPTLKFLAWHRAVKAGAAPRVEAKTQAALRATLRLELAGVALLILCASLMAHGVGSLG</sequence>
<gene>
    <name evidence="2" type="ORF">CEY11_12905</name>
</gene>
<comment type="caution">
    <text evidence="2">The sequence shown here is derived from an EMBL/GenBank/DDBJ whole genome shotgun (WGS) entry which is preliminary data.</text>
</comment>
<organism evidence="2 3">
    <name type="scientific">Candidimonas nitroreducens</name>
    <dbReference type="NCBI Taxonomy" id="683354"/>
    <lineage>
        <taxon>Bacteria</taxon>
        <taxon>Pseudomonadati</taxon>
        <taxon>Pseudomonadota</taxon>
        <taxon>Betaproteobacteria</taxon>
        <taxon>Burkholderiales</taxon>
        <taxon>Alcaligenaceae</taxon>
        <taxon>Candidimonas</taxon>
    </lineage>
</organism>
<evidence type="ECO:0000256" key="1">
    <source>
        <dbReference type="SAM" id="Phobius"/>
    </source>
</evidence>
<evidence type="ECO:0000313" key="2">
    <source>
        <dbReference type="EMBL" id="OWT59083.1"/>
    </source>
</evidence>
<keyword evidence="1" id="KW-1133">Transmembrane helix</keyword>
<evidence type="ECO:0008006" key="4">
    <source>
        <dbReference type="Google" id="ProtNLM"/>
    </source>
</evidence>
<accession>A0A225MFR8</accession>
<feature type="transmembrane region" description="Helical" evidence="1">
    <location>
        <begin position="45"/>
        <end position="63"/>
    </location>
</feature>
<dbReference type="AlphaFoldDB" id="A0A225MFR8"/>
<dbReference type="Pfam" id="PF09980">
    <property type="entry name" value="DUF2214"/>
    <property type="match status" value="1"/>
</dbReference>
<feature type="transmembrane region" description="Helical" evidence="1">
    <location>
        <begin position="70"/>
        <end position="93"/>
    </location>
</feature>
<dbReference type="EMBL" id="NJIH01000007">
    <property type="protein sequence ID" value="OWT59083.1"/>
    <property type="molecule type" value="Genomic_DNA"/>
</dbReference>
<proteinExistence type="predicted"/>
<keyword evidence="1" id="KW-0812">Transmembrane</keyword>
<name>A0A225MFR8_9BURK</name>
<evidence type="ECO:0000313" key="3">
    <source>
        <dbReference type="Proteomes" id="UP000214603"/>
    </source>
</evidence>
<dbReference type="Proteomes" id="UP000214603">
    <property type="component" value="Unassembled WGS sequence"/>
</dbReference>
<keyword evidence="1" id="KW-0472">Membrane</keyword>
<reference evidence="3" key="1">
    <citation type="submission" date="2017-06" db="EMBL/GenBank/DDBJ databases">
        <title>Herbaspirillum phytohormonus sp. nov., isolated from the root nodule of Robinia pseudoacacia in lead-zinc mine.</title>
        <authorList>
            <person name="Fan M."/>
            <person name="Lin Y."/>
        </authorList>
    </citation>
    <scope>NUCLEOTIDE SEQUENCE [LARGE SCALE GENOMIC DNA]</scope>
    <source>
        <strain evidence="3">SC-089</strain>
    </source>
</reference>
<dbReference type="RefSeq" id="WP_088603814.1">
    <property type="nucleotide sequence ID" value="NZ_NJIH01000007.1"/>
</dbReference>
<keyword evidence="3" id="KW-1185">Reference proteome</keyword>
<dbReference type="InterPro" id="IPR018706">
    <property type="entry name" value="DUF2214_membrane"/>
</dbReference>
<feature type="transmembrane region" description="Helical" evidence="1">
    <location>
        <begin position="129"/>
        <end position="149"/>
    </location>
</feature>